<reference evidence="4 5" key="1">
    <citation type="submission" date="2023-12" db="EMBL/GenBank/DDBJ databases">
        <authorList>
            <person name="Manesh M.J.H."/>
            <person name="Bing R.G."/>
            <person name="Willard D.J."/>
            <person name="Kelly R.M."/>
        </authorList>
    </citation>
    <scope>NUCLEOTIDE SEQUENCE [LARGE SCALE GENOMIC DNA]</scope>
    <source>
        <strain evidence="4 5">DSM 8977</strain>
    </source>
</reference>
<evidence type="ECO:0000259" key="3">
    <source>
        <dbReference type="Pfam" id="PF26593"/>
    </source>
</evidence>
<name>A0ABZ0U1Z7_9FIRM</name>
<evidence type="ECO:0000313" key="5">
    <source>
        <dbReference type="Proteomes" id="UP001322744"/>
    </source>
</evidence>
<feature type="transmembrane region" description="Helical" evidence="2">
    <location>
        <begin position="6"/>
        <end position="22"/>
    </location>
</feature>
<evidence type="ECO:0000256" key="1">
    <source>
        <dbReference type="SAM" id="Coils"/>
    </source>
</evidence>
<organism evidence="4 5">
    <name type="scientific">Anaerocellum danielii</name>
    <dbReference type="NCBI Taxonomy" id="1387557"/>
    <lineage>
        <taxon>Bacteria</taxon>
        <taxon>Bacillati</taxon>
        <taxon>Bacillota</taxon>
        <taxon>Bacillota incertae sedis</taxon>
        <taxon>Caldicellulosiruptorales</taxon>
        <taxon>Caldicellulosiruptoraceae</taxon>
        <taxon>Anaerocellum</taxon>
    </lineage>
</organism>
<protein>
    <recommendedName>
        <fullName evidence="3">TraC-like domain-containing protein</fullName>
    </recommendedName>
</protein>
<proteinExistence type="predicted"/>
<keyword evidence="2" id="KW-1133">Transmembrane helix</keyword>
<keyword evidence="2" id="KW-0472">Membrane</keyword>
<keyword evidence="2" id="KW-0812">Transmembrane</keyword>
<keyword evidence="5" id="KW-1185">Reference proteome</keyword>
<accession>A0ABZ0U1Z7</accession>
<dbReference type="Proteomes" id="UP001322744">
    <property type="component" value="Chromosome"/>
</dbReference>
<feature type="domain" description="TraC-like" evidence="3">
    <location>
        <begin position="67"/>
        <end position="181"/>
    </location>
</feature>
<feature type="coiled-coil region" evidence="1">
    <location>
        <begin position="145"/>
        <end position="172"/>
    </location>
</feature>
<dbReference type="InterPro" id="IPR058596">
    <property type="entry name" value="TraC-like_dom"/>
</dbReference>
<dbReference type="EMBL" id="CP139957">
    <property type="protein sequence ID" value="WPX08220.1"/>
    <property type="molecule type" value="Genomic_DNA"/>
</dbReference>
<sequence length="269" mass="30389">MSSDLLILVVGGVVLVVSWYISKSGLLNFAKTGTKKSTANTQGQGKQSVNNSKNQLKKLLGIKEILPDGTVVMDDYRYARIFYLSSQDIDLMSEAEEEALELNLIAAMRALDCPVQFFTTTQRVDTAQQVKEIEQFLKNPAVIMSDTLRQYCQSLKSELEDLQRQKELLVRKSYMVIWVREPNEKVAFEKLNQRVKNAVALLKKADFKIYQLSMPEALQLLGDELNKNQVFKVEEAIKKGALDLVITSQRGIAINDEVIQEVNNENPAK</sequence>
<gene>
    <name evidence="4" type="ORF">SOJ16_002087</name>
</gene>
<dbReference type="RefSeq" id="WP_045175509.1">
    <property type="nucleotide sequence ID" value="NZ_CP139957.1"/>
</dbReference>
<dbReference type="Pfam" id="PF26593">
    <property type="entry name" value="TraC-like"/>
    <property type="match status" value="1"/>
</dbReference>
<evidence type="ECO:0000256" key="2">
    <source>
        <dbReference type="SAM" id="Phobius"/>
    </source>
</evidence>
<evidence type="ECO:0000313" key="4">
    <source>
        <dbReference type="EMBL" id="WPX08220.1"/>
    </source>
</evidence>
<keyword evidence="1" id="KW-0175">Coiled coil</keyword>